<dbReference type="Pfam" id="PF13699">
    <property type="entry name" value="eCIS_core"/>
    <property type="match status" value="1"/>
</dbReference>
<sequence length="135" mass="15305">MNTRFARPGRPLPEDVKAKLAPYIAEIDLQSARTHIGIPWYVYGNPCAFTFGHHIYFAPGRYDPYSASGIALIAHELKHVQQFREDGRAGMSANYLYQYAKGRIRRKGHYAAYLDIAYERAARSLQARVASDLIS</sequence>
<evidence type="ECO:0000313" key="3">
    <source>
        <dbReference type="Proteomes" id="UP001501337"/>
    </source>
</evidence>
<accession>A0ABP7PZ51</accession>
<evidence type="ECO:0000313" key="2">
    <source>
        <dbReference type="EMBL" id="GAA3973843.1"/>
    </source>
</evidence>
<gene>
    <name evidence="2" type="ORF">GCM10022278_33670</name>
</gene>
<proteinExistence type="predicted"/>
<feature type="domain" description="eCIS core" evidence="1">
    <location>
        <begin position="11"/>
        <end position="85"/>
    </location>
</feature>
<dbReference type="EMBL" id="BAABBO010000018">
    <property type="protein sequence ID" value="GAA3973843.1"/>
    <property type="molecule type" value="Genomic_DNA"/>
</dbReference>
<dbReference type="InterPro" id="IPR025295">
    <property type="entry name" value="eCIS_core_dom"/>
</dbReference>
<comment type="caution">
    <text evidence="2">The sequence shown here is derived from an EMBL/GenBank/DDBJ whole genome shotgun (WGS) entry which is preliminary data.</text>
</comment>
<organism evidence="2 3">
    <name type="scientific">Allohahella marinimesophila</name>
    <dbReference type="NCBI Taxonomy" id="1054972"/>
    <lineage>
        <taxon>Bacteria</taxon>
        <taxon>Pseudomonadati</taxon>
        <taxon>Pseudomonadota</taxon>
        <taxon>Gammaproteobacteria</taxon>
        <taxon>Oceanospirillales</taxon>
        <taxon>Hahellaceae</taxon>
        <taxon>Allohahella</taxon>
    </lineage>
</organism>
<name>A0ABP7PZ51_9GAMM</name>
<reference evidence="3" key="1">
    <citation type="journal article" date="2019" name="Int. J. Syst. Evol. Microbiol.">
        <title>The Global Catalogue of Microorganisms (GCM) 10K type strain sequencing project: providing services to taxonomists for standard genome sequencing and annotation.</title>
        <authorList>
            <consortium name="The Broad Institute Genomics Platform"/>
            <consortium name="The Broad Institute Genome Sequencing Center for Infectious Disease"/>
            <person name="Wu L."/>
            <person name="Ma J."/>
        </authorList>
    </citation>
    <scope>NUCLEOTIDE SEQUENCE [LARGE SCALE GENOMIC DNA]</scope>
    <source>
        <strain evidence="3">JCM 17555</strain>
    </source>
</reference>
<protein>
    <recommendedName>
        <fullName evidence="1">eCIS core domain-containing protein</fullName>
    </recommendedName>
</protein>
<dbReference type="RefSeq" id="WP_344808560.1">
    <property type="nucleotide sequence ID" value="NZ_BAABBO010000018.1"/>
</dbReference>
<keyword evidence="3" id="KW-1185">Reference proteome</keyword>
<evidence type="ECO:0000259" key="1">
    <source>
        <dbReference type="Pfam" id="PF13699"/>
    </source>
</evidence>
<dbReference type="Proteomes" id="UP001501337">
    <property type="component" value="Unassembled WGS sequence"/>
</dbReference>